<keyword evidence="3 7" id="KW-0812">Transmembrane</keyword>
<dbReference type="InterPro" id="IPR039859">
    <property type="entry name" value="PFA4/ZDH16/20/ERF2-like"/>
</dbReference>
<dbReference type="AlphaFoldDB" id="A0AAD9PKU2"/>
<dbReference type="GeneID" id="94336241"/>
<feature type="transmembrane region" description="Helical" evidence="7">
    <location>
        <begin position="129"/>
        <end position="152"/>
    </location>
</feature>
<gene>
    <name evidence="9" type="ORF">BdWA1_001943</name>
</gene>
<feature type="domain" description="Palmitoyltransferase DHHC" evidence="8">
    <location>
        <begin position="183"/>
        <end position="307"/>
    </location>
</feature>
<protein>
    <recommendedName>
        <fullName evidence="7">Palmitoyltransferase</fullName>
        <ecNumber evidence="7">2.3.1.225</ecNumber>
    </recommendedName>
</protein>
<keyword evidence="2 7" id="KW-0808">Transferase</keyword>
<comment type="caution">
    <text evidence="9">The sequence shown here is derived from an EMBL/GenBank/DDBJ whole genome shotgun (WGS) entry which is preliminary data.</text>
</comment>
<keyword evidence="4 7" id="KW-1133">Transmembrane helix</keyword>
<comment type="similarity">
    <text evidence="7">Belongs to the DHHC palmitoyltransferase family.</text>
</comment>
<dbReference type="PROSITE" id="PS50216">
    <property type="entry name" value="DHHC"/>
    <property type="match status" value="1"/>
</dbReference>
<evidence type="ECO:0000256" key="2">
    <source>
        <dbReference type="ARBA" id="ARBA00022679"/>
    </source>
</evidence>
<dbReference type="RefSeq" id="XP_067803536.1">
    <property type="nucleotide sequence ID" value="XM_067946972.1"/>
</dbReference>
<dbReference type="Pfam" id="PF01529">
    <property type="entry name" value="DHHC"/>
    <property type="match status" value="1"/>
</dbReference>
<comment type="catalytic activity">
    <reaction evidence="7">
        <text>L-cysteinyl-[protein] + hexadecanoyl-CoA = S-hexadecanoyl-L-cysteinyl-[protein] + CoA</text>
        <dbReference type="Rhea" id="RHEA:36683"/>
        <dbReference type="Rhea" id="RHEA-COMP:10131"/>
        <dbReference type="Rhea" id="RHEA-COMP:11032"/>
        <dbReference type="ChEBI" id="CHEBI:29950"/>
        <dbReference type="ChEBI" id="CHEBI:57287"/>
        <dbReference type="ChEBI" id="CHEBI:57379"/>
        <dbReference type="ChEBI" id="CHEBI:74151"/>
        <dbReference type="EC" id="2.3.1.225"/>
    </reaction>
</comment>
<evidence type="ECO:0000256" key="1">
    <source>
        <dbReference type="ARBA" id="ARBA00004141"/>
    </source>
</evidence>
<evidence type="ECO:0000256" key="5">
    <source>
        <dbReference type="ARBA" id="ARBA00023136"/>
    </source>
</evidence>
<evidence type="ECO:0000256" key="3">
    <source>
        <dbReference type="ARBA" id="ARBA00022692"/>
    </source>
</evidence>
<proteinExistence type="inferred from homology"/>
<dbReference type="EMBL" id="JALLKP010000002">
    <property type="protein sequence ID" value="KAK2196694.1"/>
    <property type="molecule type" value="Genomic_DNA"/>
</dbReference>
<feature type="transmembrane region" description="Helical" evidence="7">
    <location>
        <begin position="87"/>
        <end position="109"/>
    </location>
</feature>
<dbReference type="GO" id="GO:0019706">
    <property type="term" value="F:protein-cysteine S-palmitoyltransferase activity"/>
    <property type="evidence" value="ECO:0007669"/>
    <property type="project" value="UniProtKB-EC"/>
</dbReference>
<evidence type="ECO:0000256" key="4">
    <source>
        <dbReference type="ARBA" id="ARBA00022989"/>
    </source>
</evidence>
<feature type="transmembrane region" description="Helical" evidence="7">
    <location>
        <begin position="230"/>
        <end position="250"/>
    </location>
</feature>
<reference evidence="9" key="1">
    <citation type="journal article" date="2023" name="Nat. Microbiol.">
        <title>Babesia duncani multi-omics identifies virulence factors and drug targets.</title>
        <authorList>
            <person name="Singh P."/>
            <person name="Lonardi S."/>
            <person name="Liang Q."/>
            <person name="Vydyam P."/>
            <person name="Khabirova E."/>
            <person name="Fang T."/>
            <person name="Gihaz S."/>
            <person name="Thekkiniath J."/>
            <person name="Munshi M."/>
            <person name="Abel S."/>
            <person name="Ciampossin L."/>
            <person name="Batugedara G."/>
            <person name="Gupta M."/>
            <person name="Lu X.M."/>
            <person name="Lenz T."/>
            <person name="Chakravarty S."/>
            <person name="Cornillot E."/>
            <person name="Hu Y."/>
            <person name="Ma W."/>
            <person name="Gonzalez L.M."/>
            <person name="Sanchez S."/>
            <person name="Estrada K."/>
            <person name="Sanchez-Flores A."/>
            <person name="Montero E."/>
            <person name="Harb O.S."/>
            <person name="Le Roch K.G."/>
            <person name="Mamoun C.B."/>
        </authorList>
    </citation>
    <scope>NUCLEOTIDE SEQUENCE</scope>
    <source>
        <strain evidence="9">WA1</strain>
    </source>
</reference>
<dbReference type="PANTHER" id="PTHR12246">
    <property type="entry name" value="PALMITOYLTRANSFERASE ZDHHC16"/>
    <property type="match status" value="1"/>
</dbReference>
<evidence type="ECO:0000256" key="6">
    <source>
        <dbReference type="ARBA" id="ARBA00023315"/>
    </source>
</evidence>
<keyword evidence="10" id="KW-1185">Reference proteome</keyword>
<comment type="domain">
    <text evidence="7">The DHHC domain is required for palmitoyltransferase activity.</text>
</comment>
<keyword evidence="5 7" id="KW-0472">Membrane</keyword>
<evidence type="ECO:0000313" key="10">
    <source>
        <dbReference type="Proteomes" id="UP001214638"/>
    </source>
</evidence>
<sequence>MDIPHEIVIEDEDLSESAADSPASIRTSGRNIDTFTPYLPSRNGLTECSESDPLMDEKDRPISSAKLCLRTSSIPTVENGKKSFLNYIPLGLAIVFFFTIYAIFFHYYIKDAIKYDRSHFGFCSKRTMFKIGSFNLLIAMFLWCYFSCVFTNPGEVPNTSEWAMDTRDAIDTMHILCETKKSGARRHCKWCCKYKPDRTHHCRVCGNCVLKMDHHCPWVNNCIGWRNHKFFILSLLYGSMVCNIIAILLYPQFRRVIRNSVVPMKDRILIAFGESSSIFFSVLCTVFTLFHLWLICEGFTTIEFCEKRSYSRMFVETSIWSNGIYYNICAAFGKSPLLWLLPIDNREGDGIVFKPNEPHYLDDENDCVYDENSSFIKIARETRQFEPIIEDDIQDVSV</sequence>
<dbReference type="GO" id="GO:0016020">
    <property type="term" value="C:membrane"/>
    <property type="evidence" value="ECO:0007669"/>
    <property type="project" value="UniProtKB-SubCell"/>
</dbReference>
<keyword evidence="6 7" id="KW-0012">Acyltransferase</keyword>
<name>A0AAD9PKU2_9APIC</name>
<evidence type="ECO:0000259" key="8">
    <source>
        <dbReference type="Pfam" id="PF01529"/>
    </source>
</evidence>
<dbReference type="KEGG" id="bdw:94336241"/>
<feature type="transmembrane region" description="Helical" evidence="7">
    <location>
        <begin position="271"/>
        <end position="294"/>
    </location>
</feature>
<dbReference type="EC" id="2.3.1.225" evidence="7"/>
<organism evidence="9 10">
    <name type="scientific">Babesia duncani</name>
    <dbReference type="NCBI Taxonomy" id="323732"/>
    <lineage>
        <taxon>Eukaryota</taxon>
        <taxon>Sar</taxon>
        <taxon>Alveolata</taxon>
        <taxon>Apicomplexa</taxon>
        <taxon>Aconoidasida</taxon>
        <taxon>Piroplasmida</taxon>
        <taxon>Babesiidae</taxon>
        <taxon>Babesia</taxon>
    </lineage>
</organism>
<comment type="subcellular location">
    <subcellularLocation>
        <location evidence="1">Membrane</location>
        <topology evidence="1">Multi-pass membrane protein</topology>
    </subcellularLocation>
</comment>
<dbReference type="Proteomes" id="UP001214638">
    <property type="component" value="Unassembled WGS sequence"/>
</dbReference>
<dbReference type="InterPro" id="IPR001594">
    <property type="entry name" value="Palmitoyltrfase_DHHC"/>
</dbReference>
<accession>A0AAD9PKU2</accession>
<evidence type="ECO:0000313" key="9">
    <source>
        <dbReference type="EMBL" id="KAK2196694.1"/>
    </source>
</evidence>
<evidence type="ECO:0000256" key="7">
    <source>
        <dbReference type="RuleBase" id="RU079119"/>
    </source>
</evidence>